<reference evidence="2 3" key="1">
    <citation type="journal article" date="2021" name="Elife">
        <title>Chloroplast acquisition without the gene transfer in kleptoplastic sea slugs, Plakobranchus ocellatus.</title>
        <authorList>
            <person name="Maeda T."/>
            <person name="Takahashi S."/>
            <person name="Yoshida T."/>
            <person name="Shimamura S."/>
            <person name="Takaki Y."/>
            <person name="Nagai Y."/>
            <person name="Toyoda A."/>
            <person name="Suzuki Y."/>
            <person name="Arimoto A."/>
            <person name="Ishii H."/>
            <person name="Satoh N."/>
            <person name="Nishiyama T."/>
            <person name="Hasebe M."/>
            <person name="Maruyama T."/>
            <person name="Minagawa J."/>
            <person name="Obokata J."/>
            <person name="Shigenobu S."/>
        </authorList>
    </citation>
    <scope>NUCLEOTIDE SEQUENCE [LARGE SCALE GENOMIC DNA]</scope>
</reference>
<gene>
    <name evidence="2" type="ORF">PoB_007450800</name>
</gene>
<keyword evidence="3" id="KW-1185">Reference proteome</keyword>
<evidence type="ECO:0008006" key="4">
    <source>
        <dbReference type="Google" id="ProtNLM"/>
    </source>
</evidence>
<protein>
    <recommendedName>
        <fullName evidence="4">CCHC-type domain-containing protein</fullName>
    </recommendedName>
</protein>
<evidence type="ECO:0000256" key="1">
    <source>
        <dbReference type="SAM" id="MobiDB-lite"/>
    </source>
</evidence>
<name>A0AAV4DUQ0_9GAST</name>
<evidence type="ECO:0000313" key="2">
    <source>
        <dbReference type="EMBL" id="GFO48003.1"/>
    </source>
</evidence>
<dbReference type="Proteomes" id="UP000735302">
    <property type="component" value="Unassembled WGS sequence"/>
</dbReference>
<feature type="region of interest" description="Disordered" evidence="1">
    <location>
        <begin position="27"/>
        <end position="63"/>
    </location>
</feature>
<dbReference type="AlphaFoldDB" id="A0AAV4DUQ0"/>
<evidence type="ECO:0000313" key="3">
    <source>
        <dbReference type="Proteomes" id="UP000735302"/>
    </source>
</evidence>
<comment type="caution">
    <text evidence="2">The sequence shown here is derived from an EMBL/GenBank/DDBJ whole genome shotgun (WGS) entry which is preliminary data.</text>
</comment>
<accession>A0AAV4DUQ0</accession>
<sequence length="173" mass="20003">MARNFETINSRVNSQAKMNIDAVNFNSHRKFSSKSQDRRKFNFKQDQKEKRSSAKPAKYKTSSTKFDSARVYNRCHRCSRNHGPRDQCPAMGKTCHICSKPNHFAVACRSVKPHTSQHRKTVNDLTQLDQHDTCTDSESDSGEFFPDLLQGPRRRTMDDRVSNKRKGLCHLQN</sequence>
<organism evidence="2 3">
    <name type="scientific">Plakobranchus ocellatus</name>
    <dbReference type="NCBI Taxonomy" id="259542"/>
    <lineage>
        <taxon>Eukaryota</taxon>
        <taxon>Metazoa</taxon>
        <taxon>Spiralia</taxon>
        <taxon>Lophotrochozoa</taxon>
        <taxon>Mollusca</taxon>
        <taxon>Gastropoda</taxon>
        <taxon>Heterobranchia</taxon>
        <taxon>Euthyneura</taxon>
        <taxon>Panpulmonata</taxon>
        <taxon>Sacoglossa</taxon>
        <taxon>Placobranchoidea</taxon>
        <taxon>Plakobranchidae</taxon>
        <taxon>Plakobranchus</taxon>
    </lineage>
</organism>
<feature type="compositionally biased region" description="Basic and acidic residues" evidence="1">
    <location>
        <begin position="35"/>
        <end position="52"/>
    </location>
</feature>
<feature type="region of interest" description="Disordered" evidence="1">
    <location>
        <begin position="131"/>
        <end position="173"/>
    </location>
</feature>
<proteinExistence type="predicted"/>
<dbReference type="EMBL" id="BLXT01008368">
    <property type="protein sequence ID" value="GFO48003.1"/>
    <property type="molecule type" value="Genomic_DNA"/>
</dbReference>
<feature type="compositionally biased region" description="Basic residues" evidence="1">
    <location>
        <begin position="163"/>
        <end position="173"/>
    </location>
</feature>